<keyword evidence="3" id="KW-1185">Reference proteome</keyword>
<evidence type="ECO:0000313" key="3">
    <source>
        <dbReference type="Proteomes" id="UP000247586"/>
    </source>
</evidence>
<dbReference type="InterPro" id="IPR002048">
    <property type="entry name" value="EF_hand_dom"/>
</dbReference>
<feature type="domain" description="EF-hand" evidence="1">
    <location>
        <begin position="215"/>
        <end position="250"/>
    </location>
</feature>
<dbReference type="AlphaFoldDB" id="A0A2U9IWN7"/>
<reference evidence="3" key="3">
    <citation type="submission" date="2020-03" db="EMBL/GenBank/DDBJ databases">
        <title>Sequencing and Assembly of Multiple Reported Metal-Biooxidizing Members of the Extremely Thermoacidophilic Archaeal Family Sulfolobaceae.</title>
        <authorList>
            <person name="Counts J.A."/>
            <person name="Kelly R.M."/>
        </authorList>
    </citation>
    <scope>NUCLEOTIDE SEQUENCE [LARGE SCALE GENOMIC DNA]</scope>
    <source>
        <strain evidence="3">HO1-1</strain>
    </source>
</reference>
<dbReference type="OrthoDB" id="371918at2157"/>
<evidence type="ECO:0000313" key="2">
    <source>
        <dbReference type="EMBL" id="AWS00373.1"/>
    </source>
</evidence>
<dbReference type="SUPFAM" id="SSF52540">
    <property type="entry name" value="P-loop containing nucleoside triphosphate hydrolases"/>
    <property type="match status" value="1"/>
</dbReference>
<dbReference type="Pfam" id="PF13173">
    <property type="entry name" value="AAA_14"/>
    <property type="match status" value="1"/>
</dbReference>
<reference evidence="3" key="2">
    <citation type="submission" date="2020-03" db="EMBL/GenBank/DDBJ databases">
        <title>Complete Genome Sequences of Extremely Thermoacidophilic, Metal-Mobilizing Type-Strain Members of the Archaeal Family Sulfolobaceae: Acidianus brierleyi DSM-1651T, Acidianus sulfidivorans DSM-18786T, Metallosphaera hakonensis DSM-7519T, and Metallosphaera prunae DSM-10039T.</title>
        <authorList>
            <person name="Counts J.A."/>
            <person name="Kelly R.M."/>
        </authorList>
    </citation>
    <scope>NUCLEOTIDE SEQUENCE [LARGE SCALE GENOMIC DNA]</scope>
    <source>
        <strain evidence="3">HO1-1</strain>
    </source>
</reference>
<reference evidence="2 3" key="1">
    <citation type="submission" date="2018-05" db="EMBL/GenBank/DDBJ databases">
        <title>Complete Genome Sequences of Extremely Thermoacidophilic, Metal-Mobilizing Type-Strain Members of the Archaeal Family Sulfolobaceae: Acidianus brierleyi DSM-1651T, Acidianus sulfidivorans DSM-18786T, Metallosphaera hakonensis DSM-7519T, and Metallosphaera prunae DSM-10039T.</title>
        <authorList>
            <person name="Counts J.A."/>
            <person name="Kelly R.M."/>
        </authorList>
    </citation>
    <scope>NUCLEOTIDE SEQUENCE [LARGE SCALE GENOMIC DNA]</scope>
    <source>
        <strain evidence="2 3">HO1-1</strain>
    </source>
</reference>
<dbReference type="InterPro" id="IPR027417">
    <property type="entry name" value="P-loop_NTPase"/>
</dbReference>
<dbReference type="InterPro" id="IPR003593">
    <property type="entry name" value="AAA+_ATPase"/>
</dbReference>
<proteinExistence type="predicted"/>
<dbReference type="Gene3D" id="3.40.50.300">
    <property type="entry name" value="P-loop containing nucleotide triphosphate hydrolases"/>
    <property type="match status" value="1"/>
</dbReference>
<dbReference type="GeneID" id="36836194"/>
<accession>A0A2U9IWN7</accession>
<organism evidence="2 3">
    <name type="scientific">Metallosphaera hakonensis JCM 8857 = DSM 7519</name>
    <dbReference type="NCBI Taxonomy" id="1293036"/>
    <lineage>
        <taxon>Archaea</taxon>
        <taxon>Thermoproteota</taxon>
        <taxon>Thermoprotei</taxon>
        <taxon>Sulfolobales</taxon>
        <taxon>Sulfolobaceae</taxon>
        <taxon>Metallosphaera</taxon>
    </lineage>
</organism>
<dbReference type="GO" id="GO:0005509">
    <property type="term" value="F:calcium ion binding"/>
    <property type="evidence" value="ECO:0007669"/>
    <property type="project" value="InterPro"/>
</dbReference>
<dbReference type="RefSeq" id="WP_110369649.1">
    <property type="nucleotide sequence ID" value="NZ_CP029287.2"/>
</dbReference>
<dbReference type="PROSITE" id="PS50222">
    <property type="entry name" value="EF_HAND_2"/>
    <property type="match status" value="1"/>
</dbReference>
<gene>
    <name evidence="2" type="ORF">DFR87_12585</name>
</gene>
<dbReference type="EMBL" id="CP029287">
    <property type="protein sequence ID" value="AWS00373.1"/>
    <property type="molecule type" value="Genomic_DNA"/>
</dbReference>
<sequence>MINLREITEEYVGALQFIREIPREIKLDLSSLDITVLAGPRRVGKTFLMLKEVRRLMESEERVIYVSLDDPLFRGIDARRLAELVRSEYPEGKVYLFLDEVQDWKDWDFKLRWLHDVKDFKLTVSGSSSSLLSSEIPSRLRGRQSTQIVFPLSLRELLPSLGRDFREKGKFNSTLKDYLEWGGFPEPWIYRSREKLIDIVETVFYRDLVERNRIRDVEQFRAVFDLLLSNYSNMITWNSVRKVLKGMGVEVDVKTVMNYAEYMRRAFLLFPVKRFDYSERRRAISPKKLYLVDLGIASLYDSGDSQDSLGRKLENLVFTELLKRSWAVNYYMLKDGGEVDFMAMRGRRKSLVEVTLNVDTEHVSKVRKAMQETEVREAVIVSLEGETRTLEEGIREVELADWVMGRDQDL</sequence>
<dbReference type="InterPro" id="IPR025420">
    <property type="entry name" value="DUF4143"/>
</dbReference>
<dbReference type="STRING" id="1293036.GCA_001315825_02736"/>
<dbReference type="Pfam" id="PF13635">
    <property type="entry name" value="DUF4143"/>
    <property type="match status" value="1"/>
</dbReference>
<dbReference type="PANTHER" id="PTHR33295">
    <property type="entry name" value="ATPASE"/>
    <property type="match status" value="1"/>
</dbReference>
<dbReference type="KEGG" id="mhk:DFR87_12585"/>
<evidence type="ECO:0000259" key="1">
    <source>
        <dbReference type="PROSITE" id="PS50222"/>
    </source>
</evidence>
<dbReference type="Proteomes" id="UP000247586">
    <property type="component" value="Chromosome"/>
</dbReference>
<dbReference type="SMART" id="SM00382">
    <property type="entry name" value="AAA"/>
    <property type="match status" value="1"/>
</dbReference>
<name>A0A2U9IWN7_9CREN</name>
<protein>
    <submittedName>
        <fullName evidence="2">AAA family ATPase</fullName>
    </submittedName>
</protein>
<dbReference type="InterPro" id="IPR041682">
    <property type="entry name" value="AAA_14"/>
</dbReference>
<dbReference type="PANTHER" id="PTHR33295:SF21">
    <property type="entry name" value="ATPASE, AAA SUPERFAMILY-RELATED"/>
    <property type="match status" value="1"/>
</dbReference>